<dbReference type="CDD" id="cd13589">
    <property type="entry name" value="PBP2_polyamine_RpCGA009"/>
    <property type="match status" value="1"/>
</dbReference>
<evidence type="ECO:0000313" key="3">
    <source>
        <dbReference type="EMBL" id="AII87425.1"/>
    </source>
</evidence>
<dbReference type="InterPro" id="IPR006059">
    <property type="entry name" value="SBP"/>
</dbReference>
<dbReference type="Gene3D" id="3.40.190.10">
    <property type="entry name" value="Periplasmic binding protein-like II"/>
    <property type="match status" value="2"/>
</dbReference>
<dbReference type="KEGG" id="ptp:RCA23_c18940"/>
<organism evidence="3 4">
    <name type="scientific">Planktomarina temperata RCA23</name>
    <dbReference type="NCBI Taxonomy" id="666509"/>
    <lineage>
        <taxon>Bacteria</taxon>
        <taxon>Pseudomonadati</taxon>
        <taxon>Pseudomonadota</taxon>
        <taxon>Alphaproteobacteria</taxon>
        <taxon>Rhodobacterales</taxon>
        <taxon>Paracoccaceae</taxon>
        <taxon>Planktomarina</taxon>
    </lineage>
</organism>
<sequence>MIMKKTTLLLTGTALALGATSAFAGSHTGSITAVSWGGAYTKSQIEAYHKPWTAATGNTVVSEDYSGGIAEVKAQVEAGNVTWDIIDVEKSDAVRGCDEGLFMEIDPASLPAGADGTPAEEDFVDGSFTDCAVANIVWSTIFAYDKSAMPNGPKTIADFFDTSKFPGKRGLRKSPKATLEMALAADGVAPEDVYEVLGTDAGVDRAFAKLDTIKNDVVWWEAGAQPPQLLADGEVAMTTAYNGRIFNAVASENKPFEIVWDAQVFDFDMWAIVKGAPNADLAMDFLKFSTETAQLAAQASYISYGPARKSSAPLVSTYHSNPDLDMGPQMPTAPANFATAIPNDFEFWADNADELNERFNAWLIN</sequence>
<proteinExistence type="predicted"/>
<keyword evidence="4" id="KW-1185">Reference proteome</keyword>
<feature type="signal peptide" evidence="2">
    <location>
        <begin position="1"/>
        <end position="24"/>
    </location>
</feature>
<dbReference type="Pfam" id="PF13416">
    <property type="entry name" value="SBP_bac_8"/>
    <property type="match status" value="1"/>
</dbReference>
<keyword evidence="1 2" id="KW-0732">Signal</keyword>
<dbReference type="PANTHER" id="PTHR30222:SF2">
    <property type="entry name" value="ABC TRANSPORTER SUBSTRATE-BINDING PROTEIN"/>
    <property type="match status" value="1"/>
</dbReference>
<accession>A0AAN0RJU4</accession>
<dbReference type="EMBL" id="CP003984">
    <property type="protein sequence ID" value="AII87425.1"/>
    <property type="molecule type" value="Genomic_DNA"/>
</dbReference>
<dbReference type="Proteomes" id="UP000028680">
    <property type="component" value="Chromosome"/>
</dbReference>
<gene>
    <name evidence="3" type="primary">potD</name>
    <name evidence="3" type="ORF">RCA23_c18940</name>
</gene>
<dbReference type="AlphaFoldDB" id="A0AAN0RJU4"/>
<reference evidence="3 4" key="1">
    <citation type="journal article" date="2014" name="ISME J.">
        <title>Adaptation of an abundant Roseobacter RCA organism to pelagic systems revealed by genomic and transcriptomic analyses.</title>
        <authorList>
            <person name="Voget S."/>
            <person name="Wemheuer B."/>
            <person name="Brinkhoff T."/>
            <person name="Vollmers J."/>
            <person name="Dietrich S."/>
            <person name="Giebel H.A."/>
            <person name="Beardsley C."/>
            <person name="Sardemann C."/>
            <person name="Bakenhus I."/>
            <person name="Billerbeck S."/>
            <person name="Daniel R."/>
            <person name="Simon M."/>
        </authorList>
    </citation>
    <scope>NUCLEOTIDE SEQUENCE [LARGE SCALE GENOMIC DNA]</scope>
    <source>
        <strain evidence="3 4">RCA23</strain>
    </source>
</reference>
<evidence type="ECO:0000256" key="2">
    <source>
        <dbReference type="SAM" id="SignalP"/>
    </source>
</evidence>
<evidence type="ECO:0000256" key="1">
    <source>
        <dbReference type="ARBA" id="ARBA00022729"/>
    </source>
</evidence>
<feature type="chain" id="PRO_5042959656" evidence="2">
    <location>
        <begin position="25"/>
        <end position="365"/>
    </location>
</feature>
<protein>
    <submittedName>
        <fullName evidence="3">ABC transporter, spermidine/putrescine import, substrate binding protein PotD</fullName>
    </submittedName>
</protein>
<dbReference type="SUPFAM" id="SSF53850">
    <property type="entry name" value="Periplasmic binding protein-like II"/>
    <property type="match status" value="1"/>
</dbReference>
<dbReference type="PANTHER" id="PTHR30222">
    <property type="entry name" value="SPERMIDINE/PUTRESCINE-BINDING PERIPLASMIC PROTEIN"/>
    <property type="match status" value="1"/>
</dbReference>
<name>A0AAN0RJU4_9RHOB</name>
<evidence type="ECO:0000313" key="4">
    <source>
        <dbReference type="Proteomes" id="UP000028680"/>
    </source>
</evidence>